<feature type="region of interest" description="Disordered" evidence="2">
    <location>
        <begin position="704"/>
        <end position="750"/>
    </location>
</feature>
<dbReference type="EMBL" id="BAAARJ010000018">
    <property type="protein sequence ID" value="GAA2629218.1"/>
    <property type="molecule type" value="Genomic_DNA"/>
</dbReference>
<keyword evidence="6" id="KW-1185">Reference proteome</keyword>
<proteinExistence type="predicted"/>
<gene>
    <name evidence="5" type="ORF">GCM10009863_50600</name>
</gene>
<dbReference type="InterPro" id="IPR038718">
    <property type="entry name" value="SNF2-like_sf"/>
</dbReference>
<dbReference type="InterPro" id="IPR049730">
    <property type="entry name" value="SNF2/RAD54-like_C"/>
</dbReference>
<dbReference type="Gene3D" id="3.40.50.10810">
    <property type="entry name" value="Tandem AAA-ATPase domain"/>
    <property type="match status" value="2"/>
</dbReference>
<feature type="compositionally biased region" description="Basic and acidic residues" evidence="2">
    <location>
        <begin position="564"/>
        <end position="576"/>
    </location>
</feature>
<feature type="domain" description="Helicase ATP-binding" evidence="3">
    <location>
        <begin position="620"/>
        <end position="833"/>
    </location>
</feature>
<dbReference type="PROSITE" id="PS51194">
    <property type="entry name" value="HELICASE_CTER"/>
    <property type="match status" value="1"/>
</dbReference>
<evidence type="ECO:0008006" key="7">
    <source>
        <dbReference type="Google" id="ProtNLM"/>
    </source>
</evidence>
<organism evidence="5 6">
    <name type="scientific">Streptomyces axinellae</name>
    <dbReference type="NCBI Taxonomy" id="552788"/>
    <lineage>
        <taxon>Bacteria</taxon>
        <taxon>Bacillati</taxon>
        <taxon>Actinomycetota</taxon>
        <taxon>Actinomycetes</taxon>
        <taxon>Kitasatosporales</taxon>
        <taxon>Streptomycetaceae</taxon>
        <taxon>Streptomyces</taxon>
    </lineage>
</organism>
<dbReference type="PANTHER" id="PTHR10799">
    <property type="entry name" value="SNF2/RAD54 HELICASE FAMILY"/>
    <property type="match status" value="1"/>
</dbReference>
<dbReference type="Gene3D" id="1.20.120.850">
    <property type="entry name" value="SWI2/SNF2 ATPases, N-terminal domain"/>
    <property type="match status" value="1"/>
</dbReference>
<dbReference type="PROSITE" id="PS51192">
    <property type="entry name" value="HELICASE_ATP_BIND_1"/>
    <property type="match status" value="1"/>
</dbReference>
<feature type="region of interest" description="Disordered" evidence="2">
    <location>
        <begin position="560"/>
        <end position="596"/>
    </location>
</feature>
<evidence type="ECO:0000313" key="6">
    <source>
        <dbReference type="Proteomes" id="UP001501447"/>
    </source>
</evidence>
<reference evidence="5 6" key="1">
    <citation type="journal article" date="2019" name="Int. J. Syst. Evol. Microbiol.">
        <title>The Global Catalogue of Microorganisms (GCM) 10K type strain sequencing project: providing services to taxonomists for standard genome sequencing and annotation.</title>
        <authorList>
            <consortium name="The Broad Institute Genomics Platform"/>
            <consortium name="The Broad Institute Genome Sequencing Center for Infectious Disease"/>
            <person name="Wu L."/>
            <person name="Ma J."/>
        </authorList>
    </citation>
    <scope>NUCLEOTIDE SEQUENCE [LARGE SCALE GENOMIC DNA]</scope>
    <source>
        <strain evidence="5 6">JCM 16373</strain>
    </source>
</reference>
<accession>A0ABN3QKY8</accession>
<comment type="caution">
    <text evidence="5">The sequence shown here is derived from an EMBL/GenBank/DDBJ whole genome shotgun (WGS) entry which is preliminary data.</text>
</comment>
<protein>
    <recommendedName>
        <fullName evidence="7">ATP-dependent helicase</fullName>
    </recommendedName>
</protein>
<sequence>MRQGSGADLLRCAVVFLPGEVPRSGRLAFWSPDGAEVPDEGEPGEPGELTVAQLCGRDVRRREVPARMLTVREALPLLMRARTAPGAHPSAACWGAAALHGLRLVAQGRLMPSVGEGDTDVWRAGPLDKSDAAHLRAIAAAMPGEGHAVPVRPASGGAGATAGGGEASDGAVVSGGKGGGGWGGAAGLDGVERAEAAVGAERADGVERADGAEAWVPEAEGLVRAFLDAVADTLPRTPAGPSVVGPAFAAREPQRLPERYPRVREWAAEVAAGQDAGIRISLRLDLSPRGLFDSGTDEEQEAGAGVRTDAGPEHRRGGREAEHGSGPGRPSGGSGPPSRAAALVQAHSVEDATLVADVGQLWRGEAAYLGPRARADTLLAIRRAARVWPPLERLLQRPVPDVLPLSEEELNDLLGRTARELAAADVAVHWPRNLARELDATAVVGPRRHAPGSAADGFGFFKEEHLLEFRWQLALEGDPLTEGEMDELAEAHRPLVRLRDQWVLVDPELVRKARKRHLGLLQPSAALAAALSGEAEIDGEPVAAVATGALAALRDRLTAQAKGGGERGGEGERANGEEDEGEDERAKEGAGVGGAGVEVPPAALRATLRGYQRRGLAWLDLMTSLGLGGCLADDMGLGKTVTLIALHLRRAERGETAPTLVVCPASLLGNWQREIARFAPGVPIRRYHGPGRSLEGLAERVEEPAGGLAGGHDGGAEEPEPSTGSAEPGEDEGRGIAAGTDGGEDGGRAGRGGAAAGFVLTTYATMRTSAAELAGRRWGLVVADEAQHVKNARSATARALRTLPSAARVALTGTPVENNLSELWALLDWTTPGLLGPLKTFRARHARAVEGGEDPEATQRLARLVGPFLLRRKKSDPGIVPELPPKTETDHPVALSREQASLYEAVVRETLAEIEAAKGIARRGLVMKLLTALKQICNHPAQYLREAADGRPRSREAATGQPGRSGKLELLDELLETILAEEGSVLVFTQYVEMAHLLAAHLGERGTRTQLLHGGTPVARREEMVDRFQSGEIPVFLLSLKAAGTGLNLARAGHVIHYDRWWNPAVEEQATDRAYRIGQTQPVQVHRLLTEGTVEDRIAQLLHSKRQLAEAVLSGGEAALTELSDAQLADLVSLRSEP</sequence>
<feature type="region of interest" description="Disordered" evidence="2">
    <location>
        <begin position="291"/>
        <end position="344"/>
    </location>
</feature>
<feature type="compositionally biased region" description="Gly residues" evidence="2">
    <location>
        <begin position="325"/>
        <end position="335"/>
    </location>
</feature>
<dbReference type="SMART" id="SM00490">
    <property type="entry name" value="HELICc"/>
    <property type="match status" value="1"/>
</dbReference>
<dbReference type="RefSeq" id="WP_344568771.1">
    <property type="nucleotide sequence ID" value="NZ_BAAARJ010000018.1"/>
</dbReference>
<feature type="domain" description="Helicase C-terminal" evidence="4">
    <location>
        <begin position="970"/>
        <end position="1124"/>
    </location>
</feature>
<evidence type="ECO:0000256" key="1">
    <source>
        <dbReference type="ARBA" id="ARBA00022801"/>
    </source>
</evidence>
<dbReference type="InterPro" id="IPR022138">
    <property type="entry name" value="DUF3670"/>
</dbReference>
<dbReference type="SUPFAM" id="SSF52540">
    <property type="entry name" value="P-loop containing nucleoside triphosphate hydrolases"/>
    <property type="match status" value="2"/>
</dbReference>
<dbReference type="InterPro" id="IPR014001">
    <property type="entry name" value="Helicase_ATP-bd"/>
</dbReference>
<dbReference type="Proteomes" id="UP001501447">
    <property type="component" value="Unassembled WGS sequence"/>
</dbReference>
<dbReference type="CDD" id="cd18793">
    <property type="entry name" value="SF2_C_SNF"/>
    <property type="match status" value="1"/>
</dbReference>
<dbReference type="Pfam" id="PF00176">
    <property type="entry name" value="SNF2-rel_dom"/>
    <property type="match status" value="1"/>
</dbReference>
<dbReference type="Gene3D" id="3.40.50.300">
    <property type="entry name" value="P-loop containing nucleotide triphosphate hydrolases"/>
    <property type="match status" value="1"/>
</dbReference>
<evidence type="ECO:0000313" key="5">
    <source>
        <dbReference type="EMBL" id="GAA2629218.1"/>
    </source>
</evidence>
<dbReference type="InterPro" id="IPR001650">
    <property type="entry name" value="Helicase_C-like"/>
</dbReference>
<evidence type="ECO:0000259" key="3">
    <source>
        <dbReference type="PROSITE" id="PS51192"/>
    </source>
</evidence>
<dbReference type="Pfam" id="PF00271">
    <property type="entry name" value="Helicase_C"/>
    <property type="match status" value="1"/>
</dbReference>
<feature type="compositionally biased region" description="Basic and acidic residues" evidence="2">
    <location>
        <begin position="310"/>
        <end position="323"/>
    </location>
</feature>
<keyword evidence="1" id="KW-0378">Hydrolase</keyword>
<dbReference type="Pfam" id="PF12419">
    <property type="entry name" value="DUF3670"/>
    <property type="match status" value="1"/>
</dbReference>
<dbReference type="InterPro" id="IPR027417">
    <property type="entry name" value="P-loop_NTPase"/>
</dbReference>
<evidence type="ECO:0000256" key="2">
    <source>
        <dbReference type="SAM" id="MobiDB-lite"/>
    </source>
</evidence>
<name>A0ABN3QKY8_9ACTN</name>
<evidence type="ECO:0000259" key="4">
    <source>
        <dbReference type="PROSITE" id="PS51194"/>
    </source>
</evidence>
<dbReference type="SMART" id="SM00487">
    <property type="entry name" value="DEXDc"/>
    <property type="match status" value="1"/>
</dbReference>
<dbReference type="InterPro" id="IPR000330">
    <property type="entry name" value="SNF2_N"/>
</dbReference>